<evidence type="ECO:0000313" key="4">
    <source>
        <dbReference type="Proteomes" id="UP001320245"/>
    </source>
</evidence>
<feature type="domain" description="DUF7726" evidence="2">
    <location>
        <begin position="255"/>
        <end position="335"/>
    </location>
</feature>
<dbReference type="EMBL" id="JAJSPL020000079">
    <property type="protein sequence ID" value="KAK7728740.1"/>
    <property type="molecule type" value="Genomic_DNA"/>
</dbReference>
<evidence type="ECO:0000313" key="3">
    <source>
        <dbReference type="EMBL" id="KAK7728740.1"/>
    </source>
</evidence>
<evidence type="ECO:0000256" key="1">
    <source>
        <dbReference type="SAM" id="MobiDB-lite"/>
    </source>
</evidence>
<feature type="region of interest" description="Disordered" evidence="1">
    <location>
        <begin position="69"/>
        <end position="105"/>
    </location>
</feature>
<feature type="compositionally biased region" description="Low complexity" evidence="1">
    <location>
        <begin position="80"/>
        <end position="95"/>
    </location>
</feature>
<dbReference type="PANTHER" id="PTHR42339">
    <property type="entry name" value="HISTONE H1"/>
    <property type="match status" value="1"/>
</dbReference>
<organism evidence="3 4">
    <name type="scientific">Cytospora paraplurivora</name>
    <dbReference type="NCBI Taxonomy" id="2898453"/>
    <lineage>
        <taxon>Eukaryota</taxon>
        <taxon>Fungi</taxon>
        <taxon>Dikarya</taxon>
        <taxon>Ascomycota</taxon>
        <taxon>Pezizomycotina</taxon>
        <taxon>Sordariomycetes</taxon>
        <taxon>Sordariomycetidae</taxon>
        <taxon>Diaporthales</taxon>
        <taxon>Cytosporaceae</taxon>
        <taxon>Cytospora</taxon>
    </lineage>
</organism>
<proteinExistence type="predicted"/>
<feature type="domain" description="DUF7726" evidence="2">
    <location>
        <begin position="125"/>
        <end position="197"/>
    </location>
</feature>
<dbReference type="AlphaFoldDB" id="A0AAN9YBZ2"/>
<reference evidence="3 4" key="1">
    <citation type="journal article" date="2023" name="PLoS ONE">
        <title>Cytospora paraplurivora sp. nov. isolated from orchards with fruit tree decline syndrome in Ontario, Canada.</title>
        <authorList>
            <person name="Ilyukhin E."/>
            <person name="Nguyen H.D.T."/>
            <person name="Castle A.J."/>
            <person name="Ellouze W."/>
        </authorList>
    </citation>
    <scope>NUCLEOTIDE SEQUENCE [LARGE SCALE GENOMIC DNA]</scope>
    <source>
        <strain evidence="3 4">FDS-564</strain>
    </source>
</reference>
<keyword evidence="4" id="KW-1185">Reference proteome</keyword>
<feature type="region of interest" description="Disordered" evidence="1">
    <location>
        <begin position="207"/>
        <end position="236"/>
    </location>
</feature>
<dbReference type="Pfam" id="PF24852">
    <property type="entry name" value="DUF7726"/>
    <property type="match status" value="2"/>
</dbReference>
<dbReference type="PANTHER" id="PTHR42339:SF1">
    <property type="entry name" value="HISTONE H1"/>
    <property type="match status" value="1"/>
</dbReference>
<dbReference type="InterPro" id="IPR056143">
    <property type="entry name" value="DUF7726"/>
</dbReference>
<sequence length="367" mass="40099">MEDETLKEEMAQLRKEAESLRSIYPSIDVGIVDSAKTPKEARIALMKSSIAAGEYFNNALMDDTTASSIVGTSSKGRGGKAPAKTKPATAKPAGGSSRKRKSETTLEDDIAAYKQDLSDIAWERMPVDLDCDQVRLRINKVIDSGIMRKGEFCDAIGGSLYSLNTFLQKNGPMQGVQSEAYTRAWAWFKQRELAGLKIPDVKKRQKKEATSIAAAPTNDVAGPPAKKAKTSTAGSELPDLSGIHLYREETDSVLVYDTCDEIRKKITAHLKTPGLTQAQFCRDLYAQLHAPKCKGIQSKQLADFRGKKGPVAGATSTVFYAAYVFFEKLRIAKGKPKSAHRLEMEDIYAGRGLDRTYDGRQGCGEAA</sequence>
<gene>
    <name evidence="3" type="ORF">SLS53_009368</name>
</gene>
<evidence type="ECO:0000259" key="2">
    <source>
        <dbReference type="Pfam" id="PF24852"/>
    </source>
</evidence>
<name>A0AAN9YBZ2_9PEZI</name>
<protein>
    <recommendedName>
        <fullName evidence="2">DUF7726 domain-containing protein</fullName>
    </recommendedName>
</protein>
<comment type="caution">
    <text evidence="3">The sequence shown here is derived from an EMBL/GenBank/DDBJ whole genome shotgun (WGS) entry which is preliminary data.</text>
</comment>
<accession>A0AAN9YBZ2</accession>
<dbReference type="Proteomes" id="UP001320245">
    <property type="component" value="Unassembled WGS sequence"/>
</dbReference>